<feature type="transmembrane region" description="Helical" evidence="1">
    <location>
        <begin position="310"/>
        <end position="328"/>
    </location>
</feature>
<name>A0A1J4KL04_9EUKA</name>
<accession>A0A1J4KL04</accession>
<gene>
    <name evidence="2" type="ORF">TRFO_18491</name>
</gene>
<dbReference type="EMBL" id="MLAK01000576">
    <property type="protein sequence ID" value="OHT11907.1"/>
    <property type="molecule type" value="Genomic_DNA"/>
</dbReference>
<feature type="transmembrane region" description="Helical" evidence="1">
    <location>
        <begin position="271"/>
        <end position="290"/>
    </location>
</feature>
<evidence type="ECO:0000256" key="1">
    <source>
        <dbReference type="SAM" id="Phobius"/>
    </source>
</evidence>
<dbReference type="VEuPathDB" id="TrichDB:TRFO_18491"/>
<reference evidence="2" key="1">
    <citation type="submission" date="2016-10" db="EMBL/GenBank/DDBJ databases">
        <authorList>
            <person name="Benchimol M."/>
            <person name="Almeida L.G."/>
            <person name="Vasconcelos A.T."/>
            <person name="Perreira-Neves A."/>
            <person name="Rosa I.A."/>
            <person name="Tasca T."/>
            <person name="Bogo M.R."/>
            <person name="de Souza W."/>
        </authorList>
    </citation>
    <scope>NUCLEOTIDE SEQUENCE [LARGE SCALE GENOMIC DNA]</scope>
    <source>
        <strain evidence="2">K</strain>
    </source>
</reference>
<proteinExistence type="predicted"/>
<feature type="transmembrane region" description="Helical" evidence="1">
    <location>
        <begin position="340"/>
        <end position="359"/>
    </location>
</feature>
<keyword evidence="1" id="KW-1133">Transmembrane helix</keyword>
<feature type="transmembrane region" description="Helical" evidence="1">
    <location>
        <begin position="241"/>
        <end position="259"/>
    </location>
</feature>
<feature type="transmembrane region" description="Helical" evidence="1">
    <location>
        <begin position="209"/>
        <end position="229"/>
    </location>
</feature>
<keyword evidence="3" id="KW-1185">Reference proteome</keyword>
<evidence type="ECO:0000313" key="2">
    <source>
        <dbReference type="EMBL" id="OHT11907.1"/>
    </source>
</evidence>
<feature type="transmembrane region" description="Helical" evidence="1">
    <location>
        <begin position="365"/>
        <end position="386"/>
    </location>
</feature>
<organism evidence="2 3">
    <name type="scientific">Tritrichomonas foetus</name>
    <dbReference type="NCBI Taxonomy" id="1144522"/>
    <lineage>
        <taxon>Eukaryota</taxon>
        <taxon>Metamonada</taxon>
        <taxon>Parabasalia</taxon>
        <taxon>Tritrichomonadida</taxon>
        <taxon>Tritrichomonadidae</taxon>
        <taxon>Tritrichomonas</taxon>
    </lineage>
</organism>
<keyword evidence="1" id="KW-0812">Transmembrane</keyword>
<dbReference type="GeneID" id="94834919"/>
<feature type="transmembrane region" description="Helical" evidence="1">
    <location>
        <begin position="175"/>
        <end position="197"/>
    </location>
</feature>
<protein>
    <submittedName>
        <fullName evidence="2">Uncharacterized protein</fullName>
    </submittedName>
</protein>
<feature type="transmembrane region" description="Helical" evidence="1">
    <location>
        <begin position="12"/>
        <end position="35"/>
    </location>
</feature>
<keyword evidence="1" id="KW-0472">Membrane</keyword>
<comment type="caution">
    <text evidence="2">The sequence shown here is derived from an EMBL/GenBank/DDBJ whole genome shotgun (WGS) entry which is preliminary data.</text>
</comment>
<sequence length="413" mass="47457">MNCYIDNASRFYCLCLSTITIITTIFSSLFLIFSINKLETVKQFYPTIFTTESENTNLLNVALSNLNPQNLFAILNGRFKSDHQFTSPVSVPLEATILKMRLNQIVERRWRHFIHEEVSFTTSDISMPFNLTSVSTDSIDAVRIQLKLTGDTTFITGFEAEFKYVKNFELKSLKLFSGFFSLILLLVCLSYVGRINFRKERIILYSELYTILFSLFGVIILNPFLITFYQNDLEFSKYDYLRIPLFCILARYYITLLSLDRTMKVSKLAHIMLASFFVVFYGVETGQGFSKTSQISELMTLDVPYTLPDFLYIVVCFVYVGFAIKLCLQRVDSLIYQFLKLVNFEFALMSAILGALALFNRSVGWSGKMFLMISHAMITVICVLAMHPFKNHSFKKTSPDDEEPLVSSSPSIE</sequence>
<evidence type="ECO:0000313" key="3">
    <source>
        <dbReference type="Proteomes" id="UP000179807"/>
    </source>
</evidence>
<dbReference type="AlphaFoldDB" id="A0A1J4KL04"/>
<dbReference type="RefSeq" id="XP_068365043.1">
    <property type="nucleotide sequence ID" value="XM_068500215.1"/>
</dbReference>
<dbReference type="Proteomes" id="UP000179807">
    <property type="component" value="Unassembled WGS sequence"/>
</dbReference>